<name>A0A8S9RSC8_BRACR</name>
<proteinExistence type="predicted"/>
<protein>
    <submittedName>
        <fullName evidence="1">Uncharacterized protein</fullName>
    </submittedName>
</protein>
<evidence type="ECO:0000313" key="1">
    <source>
        <dbReference type="EMBL" id="KAF3583393.1"/>
    </source>
</evidence>
<comment type="caution">
    <text evidence="1">The sequence shown here is derived from an EMBL/GenBank/DDBJ whole genome shotgun (WGS) entry which is preliminary data.</text>
</comment>
<dbReference type="AlphaFoldDB" id="A0A8S9RSC8"/>
<gene>
    <name evidence="1" type="ORF">F2Q69_00030831</name>
</gene>
<sequence length="140" mass="15077">MSRCSSTELASSTAAKTLNHTLKTFFFGTPNKRQIPAITINMLKLYAHCRTPTTLHNGSGLDLQLIGMNTPCSLLHTDESTICGPRLTTNLPTAAKAPTTYTGPYPYGNILRAGSQGFSIIETGEYIATTCLLLPIILES</sequence>
<accession>A0A8S9RSC8</accession>
<organism evidence="1 2">
    <name type="scientific">Brassica cretica</name>
    <name type="common">Mustard</name>
    <dbReference type="NCBI Taxonomy" id="69181"/>
    <lineage>
        <taxon>Eukaryota</taxon>
        <taxon>Viridiplantae</taxon>
        <taxon>Streptophyta</taxon>
        <taxon>Embryophyta</taxon>
        <taxon>Tracheophyta</taxon>
        <taxon>Spermatophyta</taxon>
        <taxon>Magnoliopsida</taxon>
        <taxon>eudicotyledons</taxon>
        <taxon>Gunneridae</taxon>
        <taxon>Pentapetalae</taxon>
        <taxon>rosids</taxon>
        <taxon>malvids</taxon>
        <taxon>Brassicales</taxon>
        <taxon>Brassicaceae</taxon>
        <taxon>Brassiceae</taxon>
        <taxon>Brassica</taxon>
    </lineage>
</organism>
<evidence type="ECO:0000313" key="2">
    <source>
        <dbReference type="Proteomes" id="UP000712600"/>
    </source>
</evidence>
<reference evidence="1" key="1">
    <citation type="submission" date="2019-12" db="EMBL/GenBank/DDBJ databases">
        <title>Genome sequencing and annotation of Brassica cretica.</title>
        <authorList>
            <person name="Studholme D.J."/>
            <person name="Sarris P."/>
        </authorList>
    </citation>
    <scope>NUCLEOTIDE SEQUENCE</scope>
    <source>
        <strain evidence="1">PFS-109/04</strain>
        <tissue evidence="1">Leaf</tissue>
    </source>
</reference>
<dbReference type="Proteomes" id="UP000712600">
    <property type="component" value="Unassembled WGS sequence"/>
</dbReference>
<dbReference type="EMBL" id="QGKX02000088">
    <property type="protein sequence ID" value="KAF3583393.1"/>
    <property type="molecule type" value="Genomic_DNA"/>
</dbReference>